<keyword evidence="2" id="KW-1185">Reference proteome</keyword>
<evidence type="ECO:0000313" key="2">
    <source>
        <dbReference type="Proteomes" id="UP000621307"/>
    </source>
</evidence>
<proteinExistence type="predicted"/>
<reference evidence="1 2" key="1">
    <citation type="journal article" date="2020" name="ISME J.">
        <title>Comparative genomics reveals insights into cyanobacterial evolution and habitat adaptation.</title>
        <authorList>
            <person name="Chen M.Y."/>
            <person name="Teng W.K."/>
            <person name="Zhao L."/>
            <person name="Hu C.X."/>
            <person name="Zhou Y.K."/>
            <person name="Han B.P."/>
            <person name="Song L.R."/>
            <person name="Shu W.S."/>
        </authorList>
    </citation>
    <scope>NUCLEOTIDE SEQUENCE [LARGE SCALE GENOMIC DNA]</scope>
    <source>
        <strain evidence="1 2">FACHB-3921</strain>
    </source>
</reference>
<accession>A0ABR8BQE8</accession>
<evidence type="ECO:0008006" key="3">
    <source>
        <dbReference type="Google" id="ProtNLM"/>
    </source>
</evidence>
<protein>
    <recommendedName>
        <fullName evidence="3">Cupin domain-containing protein</fullName>
    </recommendedName>
</protein>
<name>A0ABR8BQE8_9NOSO</name>
<comment type="caution">
    <text evidence="1">The sequence shown here is derived from an EMBL/GenBank/DDBJ whole genome shotgun (WGS) entry which is preliminary data.</text>
</comment>
<dbReference type="EMBL" id="JACJQL010000150">
    <property type="protein sequence ID" value="MBD2255894.1"/>
    <property type="molecule type" value="Genomic_DNA"/>
</dbReference>
<dbReference type="Proteomes" id="UP000621307">
    <property type="component" value="Unassembled WGS sequence"/>
</dbReference>
<gene>
    <name evidence="1" type="ORF">H6G14_32560</name>
</gene>
<sequence length="70" mass="7279">MDTNIGLSVEPFFTPALRIGRLSSTVGDTVVNRVLYAFTPAPGGRGSHPHGHSVVLAKPLPLGEGSVIIT</sequence>
<organism evidence="1 2">
    <name type="scientific">Nostoc parmelioides FACHB-3921</name>
    <dbReference type="NCBI Taxonomy" id="2692909"/>
    <lineage>
        <taxon>Bacteria</taxon>
        <taxon>Bacillati</taxon>
        <taxon>Cyanobacteriota</taxon>
        <taxon>Cyanophyceae</taxon>
        <taxon>Nostocales</taxon>
        <taxon>Nostocaceae</taxon>
        <taxon>Nostoc</taxon>
    </lineage>
</organism>
<evidence type="ECO:0000313" key="1">
    <source>
        <dbReference type="EMBL" id="MBD2255894.1"/>
    </source>
</evidence>